<feature type="transmembrane region" description="Helical" evidence="5">
    <location>
        <begin position="43"/>
        <end position="69"/>
    </location>
</feature>
<evidence type="ECO:0000256" key="2">
    <source>
        <dbReference type="ARBA" id="ARBA00022692"/>
    </source>
</evidence>
<proteinExistence type="predicted"/>
<comment type="subcellular location">
    <subcellularLocation>
        <location evidence="1">Membrane</location>
        <topology evidence="1">Multi-pass membrane protein</topology>
    </subcellularLocation>
</comment>
<evidence type="ECO:0000256" key="5">
    <source>
        <dbReference type="SAM" id="Phobius"/>
    </source>
</evidence>
<sequence length="136" mass="15235">MKLFYAGIRIFVGLQLMFAGYNETFALNAFSSHFISTAEGMEISGNSIIETLLICLPFIKFGLGLFILLGFFTKQSLLAGLLLFGLFTFVMMMGGNSSEVMYGLYYLTFFTGLMMYVENNDISLDNKANLTCRRSL</sequence>
<name>A0ABY3YML5_9FLAO</name>
<dbReference type="Proteomes" id="UP000829476">
    <property type="component" value="Chromosome"/>
</dbReference>
<dbReference type="EMBL" id="CP094326">
    <property type="protein sequence ID" value="UNY98906.1"/>
    <property type="molecule type" value="Genomic_DNA"/>
</dbReference>
<dbReference type="Pfam" id="PF07291">
    <property type="entry name" value="MauE"/>
    <property type="match status" value="1"/>
</dbReference>
<evidence type="ECO:0000256" key="4">
    <source>
        <dbReference type="ARBA" id="ARBA00023136"/>
    </source>
</evidence>
<keyword evidence="8" id="KW-1185">Reference proteome</keyword>
<accession>A0ABY3YML5</accession>
<dbReference type="InterPro" id="IPR009908">
    <property type="entry name" value="Methylamine_util_MauE"/>
</dbReference>
<evidence type="ECO:0000313" key="8">
    <source>
        <dbReference type="Proteomes" id="UP000829476"/>
    </source>
</evidence>
<reference evidence="7 8" key="1">
    <citation type="journal article" date="2018" name="Int. J. Syst. Evol. Microbiol.">
        <title>Zhouia spongiae sp. nov., isolated from a marine sponge.</title>
        <authorList>
            <person name="Zhuang L."/>
            <person name="Lin B."/>
            <person name="Qin F."/>
            <person name="Luo L."/>
        </authorList>
    </citation>
    <scope>NUCLEOTIDE SEQUENCE [LARGE SCALE GENOMIC DNA]</scope>
    <source>
        <strain evidence="7 8">HN-Y44</strain>
    </source>
</reference>
<gene>
    <name evidence="7" type="ORF">MQE36_00785</name>
</gene>
<feature type="transmembrane region" description="Helical" evidence="5">
    <location>
        <begin position="100"/>
        <end position="117"/>
    </location>
</feature>
<feature type="transmembrane region" description="Helical" evidence="5">
    <location>
        <begin position="76"/>
        <end position="94"/>
    </location>
</feature>
<keyword evidence="2 5" id="KW-0812">Transmembrane</keyword>
<protein>
    <recommendedName>
        <fullName evidence="6">Methylamine utilisation protein MauE domain-containing protein</fullName>
    </recommendedName>
</protein>
<keyword evidence="4 5" id="KW-0472">Membrane</keyword>
<evidence type="ECO:0000259" key="6">
    <source>
        <dbReference type="Pfam" id="PF07291"/>
    </source>
</evidence>
<evidence type="ECO:0000256" key="1">
    <source>
        <dbReference type="ARBA" id="ARBA00004141"/>
    </source>
</evidence>
<keyword evidence="3 5" id="KW-1133">Transmembrane helix</keyword>
<evidence type="ECO:0000256" key="3">
    <source>
        <dbReference type="ARBA" id="ARBA00022989"/>
    </source>
</evidence>
<evidence type="ECO:0000313" key="7">
    <source>
        <dbReference type="EMBL" id="UNY98906.1"/>
    </source>
</evidence>
<organism evidence="7 8">
    <name type="scientific">Zhouia spongiae</name>
    <dbReference type="NCBI Taxonomy" id="2202721"/>
    <lineage>
        <taxon>Bacteria</taxon>
        <taxon>Pseudomonadati</taxon>
        <taxon>Bacteroidota</taxon>
        <taxon>Flavobacteriia</taxon>
        <taxon>Flavobacteriales</taxon>
        <taxon>Flavobacteriaceae</taxon>
        <taxon>Zhouia</taxon>
    </lineage>
</organism>
<dbReference type="RefSeq" id="WP_242937309.1">
    <property type="nucleotide sequence ID" value="NZ_CP094326.1"/>
</dbReference>
<feature type="domain" description="Methylamine utilisation protein MauE" evidence="6">
    <location>
        <begin position="1"/>
        <end position="93"/>
    </location>
</feature>